<keyword evidence="2" id="KW-1185">Reference proteome</keyword>
<reference evidence="2" key="1">
    <citation type="journal article" date="2023" name="G3 (Bethesda)">
        <title>Genome assembly and association tests identify interacting loci associated with vigor, precocity, and sex in interspecific pistachio rootstocks.</title>
        <authorList>
            <person name="Palmer W."/>
            <person name="Jacygrad E."/>
            <person name="Sagayaradj S."/>
            <person name="Cavanaugh K."/>
            <person name="Han R."/>
            <person name="Bertier L."/>
            <person name="Beede B."/>
            <person name="Kafkas S."/>
            <person name="Golino D."/>
            <person name="Preece J."/>
            <person name="Michelmore R."/>
        </authorList>
    </citation>
    <scope>NUCLEOTIDE SEQUENCE [LARGE SCALE GENOMIC DNA]</scope>
</reference>
<evidence type="ECO:0000313" key="2">
    <source>
        <dbReference type="Proteomes" id="UP001163603"/>
    </source>
</evidence>
<proteinExistence type="predicted"/>
<comment type="caution">
    <text evidence="1">The sequence shown here is derived from an EMBL/GenBank/DDBJ whole genome shotgun (WGS) entry which is preliminary data.</text>
</comment>
<name>A0ACC0X2W1_9ROSI</name>
<protein>
    <submittedName>
        <fullName evidence="1">Uncharacterized protein</fullName>
    </submittedName>
</protein>
<evidence type="ECO:0000313" key="1">
    <source>
        <dbReference type="EMBL" id="KAJ0009758.1"/>
    </source>
</evidence>
<accession>A0ACC0X2W1</accession>
<gene>
    <name evidence="1" type="ORF">Pint_34376</name>
</gene>
<dbReference type="Proteomes" id="UP001163603">
    <property type="component" value="Chromosome 14"/>
</dbReference>
<dbReference type="EMBL" id="CM047749">
    <property type="protein sequence ID" value="KAJ0009758.1"/>
    <property type="molecule type" value="Genomic_DNA"/>
</dbReference>
<organism evidence="1 2">
    <name type="scientific">Pistacia integerrima</name>
    <dbReference type="NCBI Taxonomy" id="434235"/>
    <lineage>
        <taxon>Eukaryota</taxon>
        <taxon>Viridiplantae</taxon>
        <taxon>Streptophyta</taxon>
        <taxon>Embryophyta</taxon>
        <taxon>Tracheophyta</taxon>
        <taxon>Spermatophyta</taxon>
        <taxon>Magnoliopsida</taxon>
        <taxon>eudicotyledons</taxon>
        <taxon>Gunneridae</taxon>
        <taxon>Pentapetalae</taxon>
        <taxon>rosids</taxon>
        <taxon>malvids</taxon>
        <taxon>Sapindales</taxon>
        <taxon>Anacardiaceae</taxon>
        <taxon>Pistacia</taxon>
    </lineage>
</organism>
<sequence length="128" mass="14233">MLKLNLFHYLLCYETDQALCFALMDIGNSFYVQETGSNRQMERNVWVVEIICNLIKHLSPNSGSSAVMSMGVNILARMLKCSPSSVAAAALRANIFDVASRENIFDNGHNVSSSFEIEFMEPTPCSSE</sequence>